<dbReference type="Pfam" id="PF18557">
    <property type="entry name" value="NepR"/>
    <property type="match status" value="1"/>
</dbReference>
<name>A0A7X1KQV0_9SPHN</name>
<feature type="compositionally biased region" description="Basic residues" evidence="1">
    <location>
        <begin position="1"/>
        <end position="10"/>
    </location>
</feature>
<protein>
    <recommendedName>
        <fullName evidence="2">Anti-sigma factor NepR domain-containing protein</fullName>
    </recommendedName>
</protein>
<feature type="domain" description="Anti-sigma factor NepR" evidence="2">
    <location>
        <begin position="21"/>
        <end position="54"/>
    </location>
</feature>
<gene>
    <name evidence="3" type="ORF">H7F53_12545</name>
</gene>
<keyword evidence="4" id="KW-1185">Reference proteome</keyword>
<accession>A0A7X1KQV0</accession>
<dbReference type="Proteomes" id="UP000551327">
    <property type="component" value="Unassembled WGS sequence"/>
</dbReference>
<organism evidence="3 4">
    <name type="scientific">Novosphingobium piscinae</name>
    <dbReference type="NCBI Taxonomy" id="1507448"/>
    <lineage>
        <taxon>Bacteria</taxon>
        <taxon>Pseudomonadati</taxon>
        <taxon>Pseudomonadota</taxon>
        <taxon>Alphaproteobacteria</taxon>
        <taxon>Sphingomonadales</taxon>
        <taxon>Sphingomonadaceae</taxon>
        <taxon>Novosphingobium</taxon>
    </lineage>
</organism>
<dbReference type="AlphaFoldDB" id="A0A7X1KQV0"/>
<dbReference type="RefSeq" id="WP_185679835.1">
    <property type="nucleotide sequence ID" value="NZ_JACLAX010000012.1"/>
</dbReference>
<evidence type="ECO:0000313" key="4">
    <source>
        <dbReference type="Proteomes" id="UP000551327"/>
    </source>
</evidence>
<sequence>MTKDKAKRPMRPAQREAKRTQPEWAEGLRQLYDSVLNEPLPGSFADLLSKLDESSK</sequence>
<proteinExistence type="predicted"/>
<dbReference type="InterPro" id="IPR041649">
    <property type="entry name" value="NepR"/>
</dbReference>
<reference evidence="3 4" key="1">
    <citation type="submission" date="2020-08" db="EMBL/GenBank/DDBJ databases">
        <title>The genome sequence of type strain Novosphingobium piscinae KCTC 42194.</title>
        <authorList>
            <person name="Liu Y."/>
        </authorList>
    </citation>
    <scope>NUCLEOTIDE SEQUENCE [LARGE SCALE GENOMIC DNA]</scope>
    <source>
        <strain evidence="3 4">KCTC 42194</strain>
    </source>
</reference>
<dbReference type="EMBL" id="JACLAX010000012">
    <property type="protein sequence ID" value="MBC2669975.1"/>
    <property type="molecule type" value="Genomic_DNA"/>
</dbReference>
<evidence type="ECO:0000256" key="1">
    <source>
        <dbReference type="SAM" id="MobiDB-lite"/>
    </source>
</evidence>
<evidence type="ECO:0000259" key="2">
    <source>
        <dbReference type="Pfam" id="PF18557"/>
    </source>
</evidence>
<evidence type="ECO:0000313" key="3">
    <source>
        <dbReference type="EMBL" id="MBC2669975.1"/>
    </source>
</evidence>
<feature type="region of interest" description="Disordered" evidence="1">
    <location>
        <begin position="1"/>
        <end position="24"/>
    </location>
</feature>
<comment type="caution">
    <text evidence="3">The sequence shown here is derived from an EMBL/GenBank/DDBJ whole genome shotgun (WGS) entry which is preliminary data.</text>
</comment>